<name>D5XAW4_THEPJ</name>
<dbReference type="RefSeq" id="WP_013121316.1">
    <property type="nucleotide sequence ID" value="NC_014152.1"/>
</dbReference>
<dbReference type="EMBL" id="CP002028">
    <property type="protein sequence ID" value="ADG83318.1"/>
    <property type="molecule type" value="Genomic_DNA"/>
</dbReference>
<proteinExistence type="predicted"/>
<keyword evidence="2" id="KW-1185">Reference proteome</keyword>
<dbReference type="STRING" id="635013.TherJR_2480"/>
<dbReference type="HOGENOM" id="CLU_501456_0_0_9"/>
<dbReference type="OrthoDB" id="9770049at2"/>
<dbReference type="Gene3D" id="3.40.50.10770">
    <property type="entry name" value="Hypothetical protein VC1899 like domain (Restriction endonuclease-like)"/>
    <property type="match status" value="1"/>
</dbReference>
<dbReference type="AlphaFoldDB" id="D5XAW4"/>
<dbReference type="eggNOG" id="COG1394">
    <property type="taxonomic scope" value="Bacteria"/>
</dbReference>
<dbReference type="Proteomes" id="UP000002377">
    <property type="component" value="Chromosome"/>
</dbReference>
<organism evidence="1 2">
    <name type="scientific">Thermincola potens (strain JR)</name>
    <dbReference type="NCBI Taxonomy" id="635013"/>
    <lineage>
        <taxon>Bacteria</taxon>
        <taxon>Bacillati</taxon>
        <taxon>Bacillota</taxon>
        <taxon>Clostridia</taxon>
        <taxon>Eubacteriales</taxon>
        <taxon>Thermincolaceae</taxon>
        <taxon>Thermincola</taxon>
    </lineage>
</organism>
<evidence type="ECO:0000313" key="2">
    <source>
        <dbReference type="Proteomes" id="UP000002377"/>
    </source>
</evidence>
<dbReference type="KEGG" id="tjr:TherJR_2480"/>
<accession>D5XAW4</accession>
<reference evidence="1 2" key="1">
    <citation type="submission" date="2010-05" db="EMBL/GenBank/DDBJ databases">
        <title>Complete sequence of Thermincola sp. JR.</title>
        <authorList>
            <consortium name="US DOE Joint Genome Institute"/>
            <person name="Lucas S."/>
            <person name="Copeland A."/>
            <person name="Lapidus A."/>
            <person name="Cheng J.-F."/>
            <person name="Bruce D."/>
            <person name="Goodwin L."/>
            <person name="Pitluck S."/>
            <person name="Chertkov O."/>
            <person name="Detter J.C."/>
            <person name="Han C."/>
            <person name="Tapia R."/>
            <person name="Land M."/>
            <person name="Hauser L."/>
            <person name="Kyrpides N."/>
            <person name="Mikhailova N."/>
            <person name="Hazen T.C."/>
            <person name="Woyke T."/>
        </authorList>
    </citation>
    <scope>NUCLEOTIDE SEQUENCE [LARGE SCALE GENOMIC DNA]</scope>
    <source>
        <strain evidence="1 2">JR</strain>
    </source>
</reference>
<evidence type="ECO:0000313" key="1">
    <source>
        <dbReference type="EMBL" id="ADG83318.1"/>
    </source>
</evidence>
<sequence length="543" mass="62922">MDALKEDELRRCTKNYWNNKKDIDSSLGAYICDKEKQLHNMSLLKAELEFARAKGNIKNTPCKVLILLVGFSLEPLLQSICVYQPKTIVLLLNEDGYGRDEQWHTYAEHIVKAVKRLKEKGLIQEEPFFPSGNVSENGVKKLNKVGYPVQSSPESVFKTLIEVLRDEKDTKDVVIDVTGGKKSMVTGAYMYAAYAGVKISYVDFEDYDPEKRRPYGFSCKIGELANPYREFSLREWERVRELYNLYQFREARKLLSNEIKDTMKSVIPGTEEPMQKIATFLEYYEKWDSGDFRRAKEVGDKIKGEVGSFKEPSAVTELGDKWYEIKGSKFTGVPKHFYGNLQMVKLYVYDELKRIRRLIVNNQDYRSAFLRAGGVNEILMVTRLAQLAQDSSGRELLLTKLDKESPSIFKIFTVLLDCKKTVIDFNKDFGKNFGEFFDNFNVNLTVHKPKPINKWWVKTTKMFSGDKGWDLFRKTRNKLIHNYFSVPREWAEEALKFVTANFEDFLGQPMSNLPFCAEALPWSELCEMCGMDRFLPSNLRLGR</sequence>
<protein>
    <submittedName>
        <fullName evidence="1">CRISPR-associated protein Cas02710</fullName>
    </submittedName>
</protein>
<gene>
    <name evidence="1" type="ordered locus">TherJR_2480</name>
</gene>